<sequence length="337" mass="35469">MAGAAPTKISCQFPTSLESPRHIAVAESLGYDHAWLFDTPQQSPDVWMMLALAATHTERIGLGPGVLVPTLRHPMVNASGAAALSALAPGRVAVAFGTGFAGARAMGAEPSTWSYLRDYVRAFRALLRGETVDWDGGRMRMLHPGGHGPARPIEVPVLISALGPKGLAVAKDLADGLFTVNGETGFAKEFTWVALGVHGTVLAEGEELDSPRVRAAAGPGNALAYHAAYEFGGDVTALPAGKVWLDVVNRTPARERHLAVHDRHLVALNAADDAAWAAGSWAAIPTTTLTGSAAQLGERLAAFAEQGITEIAYQPTGPDIERELESFINLTSALFRS</sequence>
<protein>
    <submittedName>
        <fullName evidence="3">5,10-methylenetetrahydromethanopterin reductase</fullName>
    </submittedName>
</protein>
<dbReference type="PANTHER" id="PTHR43244:SF1">
    <property type="entry name" value="5,10-METHYLENETETRAHYDROMETHANOPTERIN REDUCTASE"/>
    <property type="match status" value="1"/>
</dbReference>
<dbReference type="InterPro" id="IPR036661">
    <property type="entry name" value="Luciferase-like_sf"/>
</dbReference>
<evidence type="ECO:0000313" key="4">
    <source>
        <dbReference type="Proteomes" id="UP000256269"/>
    </source>
</evidence>
<evidence type="ECO:0000256" key="1">
    <source>
        <dbReference type="ARBA" id="ARBA00023002"/>
    </source>
</evidence>
<dbReference type="InterPro" id="IPR011251">
    <property type="entry name" value="Luciferase-like_dom"/>
</dbReference>
<dbReference type="Proteomes" id="UP000256269">
    <property type="component" value="Unassembled WGS sequence"/>
</dbReference>
<evidence type="ECO:0000313" key="3">
    <source>
        <dbReference type="EMBL" id="REH17859.1"/>
    </source>
</evidence>
<dbReference type="AlphaFoldDB" id="A0A3E0G7C7"/>
<feature type="domain" description="Luciferase-like" evidence="2">
    <location>
        <begin position="21"/>
        <end position="309"/>
    </location>
</feature>
<comment type="caution">
    <text evidence="3">The sequence shown here is derived from an EMBL/GenBank/DDBJ whole genome shotgun (WGS) entry which is preliminary data.</text>
</comment>
<reference evidence="3 4" key="1">
    <citation type="submission" date="2018-08" db="EMBL/GenBank/DDBJ databases">
        <title>Genomic Encyclopedia of Archaeal and Bacterial Type Strains, Phase II (KMG-II): from individual species to whole genera.</title>
        <authorList>
            <person name="Goeker M."/>
        </authorList>
    </citation>
    <scope>NUCLEOTIDE SEQUENCE [LARGE SCALE GENOMIC DNA]</scope>
    <source>
        <strain evidence="3 4">DSM 45791</strain>
    </source>
</reference>
<gene>
    <name evidence="3" type="ORF">BCF44_14318</name>
</gene>
<dbReference type="EMBL" id="QUNO01000043">
    <property type="protein sequence ID" value="REH17859.1"/>
    <property type="molecule type" value="Genomic_DNA"/>
</dbReference>
<dbReference type="InterPro" id="IPR050564">
    <property type="entry name" value="F420-G6PD/mer"/>
</dbReference>
<dbReference type="Pfam" id="PF00296">
    <property type="entry name" value="Bac_luciferase"/>
    <property type="match status" value="1"/>
</dbReference>
<organism evidence="3 4">
    <name type="scientific">Kutzneria buriramensis</name>
    <dbReference type="NCBI Taxonomy" id="1045776"/>
    <lineage>
        <taxon>Bacteria</taxon>
        <taxon>Bacillati</taxon>
        <taxon>Actinomycetota</taxon>
        <taxon>Actinomycetes</taxon>
        <taxon>Pseudonocardiales</taxon>
        <taxon>Pseudonocardiaceae</taxon>
        <taxon>Kutzneria</taxon>
    </lineage>
</organism>
<dbReference type="SUPFAM" id="SSF51679">
    <property type="entry name" value="Bacterial luciferase-like"/>
    <property type="match status" value="1"/>
</dbReference>
<dbReference type="Gene3D" id="3.20.20.30">
    <property type="entry name" value="Luciferase-like domain"/>
    <property type="match status" value="1"/>
</dbReference>
<dbReference type="GO" id="GO:0016705">
    <property type="term" value="F:oxidoreductase activity, acting on paired donors, with incorporation or reduction of molecular oxygen"/>
    <property type="evidence" value="ECO:0007669"/>
    <property type="project" value="InterPro"/>
</dbReference>
<keyword evidence="1" id="KW-0560">Oxidoreductase</keyword>
<proteinExistence type="predicted"/>
<evidence type="ECO:0000259" key="2">
    <source>
        <dbReference type="Pfam" id="PF00296"/>
    </source>
</evidence>
<accession>A0A3E0G7C7</accession>
<dbReference type="PANTHER" id="PTHR43244">
    <property type="match status" value="1"/>
</dbReference>
<dbReference type="RefSeq" id="WP_116182406.1">
    <property type="nucleotide sequence ID" value="NZ_CP144375.1"/>
</dbReference>
<dbReference type="OrthoDB" id="7816697at2"/>
<keyword evidence="4" id="KW-1185">Reference proteome</keyword>
<name>A0A3E0G7C7_9PSEU</name>